<sequence>MQTVTLRDVAQAAGVSPATASRVLSGNPATSAVAREKVQAAAAQLGFSPNAQARSLRSTRTDSIALLISDVRNPYFADLAHSVELAARELGLVTFIGNANEDPEQQDEFLGAMLSRRVDGVLAVPQGLGDASHATATPALERLLARRIPTVLVDRTLPEVPALSVTAESTQAVHDAVGALHELGHRRIAVIGGPEHTSTAQERYASYAAALQAHGLPLDERLIFHGDFRSATGAEGARWLLDLRQDPETCPTAVLIADSPMAIGALAVLREAGVRVGTDLSVVTFDEIEAFALHDPPLSTISHDVGAMGRLAVEALASLLNGEAAVSAETAGAAVGSSVLRSEFTLRGSIGPAPGAPTAAPTPTPTTVKTTPPGPPPAT</sequence>
<evidence type="ECO:0000256" key="1">
    <source>
        <dbReference type="ARBA" id="ARBA00022491"/>
    </source>
</evidence>
<dbReference type="InterPro" id="IPR028082">
    <property type="entry name" value="Peripla_BP_I"/>
</dbReference>
<reference evidence="8" key="1">
    <citation type="journal article" date="2019" name="Int. J. Syst. Evol. Microbiol.">
        <title>The Global Catalogue of Microorganisms (GCM) 10K type strain sequencing project: providing services to taxonomists for standard genome sequencing and annotation.</title>
        <authorList>
            <consortium name="The Broad Institute Genomics Platform"/>
            <consortium name="The Broad Institute Genome Sequencing Center for Infectious Disease"/>
            <person name="Wu L."/>
            <person name="Ma J."/>
        </authorList>
    </citation>
    <scope>NUCLEOTIDE SEQUENCE [LARGE SCALE GENOMIC DNA]</scope>
    <source>
        <strain evidence="8">JCM 16961</strain>
    </source>
</reference>
<evidence type="ECO:0000256" key="5">
    <source>
        <dbReference type="SAM" id="MobiDB-lite"/>
    </source>
</evidence>
<dbReference type="InterPro" id="IPR046335">
    <property type="entry name" value="LacI/GalR-like_sensor"/>
</dbReference>
<dbReference type="PROSITE" id="PS00356">
    <property type="entry name" value="HTH_LACI_1"/>
    <property type="match status" value="1"/>
</dbReference>
<dbReference type="Gene3D" id="1.10.260.40">
    <property type="entry name" value="lambda repressor-like DNA-binding domains"/>
    <property type="match status" value="1"/>
</dbReference>
<dbReference type="RefSeq" id="WP_344885835.1">
    <property type="nucleotide sequence ID" value="NZ_BAABCJ010000007.1"/>
</dbReference>
<keyword evidence="4" id="KW-0804">Transcription</keyword>
<evidence type="ECO:0000256" key="4">
    <source>
        <dbReference type="ARBA" id="ARBA00023163"/>
    </source>
</evidence>
<dbReference type="EMBL" id="BAABCJ010000007">
    <property type="protein sequence ID" value="GAA3712280.1"/>
    <property type="molecule type" value="Genomic_DNA"/>
</dbReference>
<keyword evidence="1" id="KW-0678">Repressor</keyword>
<keyword evidence="8" id="KW-1185">Reference proteome</keyword>
<evidence type="ECO:0000313" key="7">
    <source>
        <dbReference type="EMBL" id="GAA3712280.1"/>
    </source>
</evidence>
<dbReference type="GO" id="GO:0003677">
    <property type="term" value="F:DNA binding"/>
    <property type="evidence" value="ECO:0007669"/>
    <property type="project" value="UniProtKB-KW"/>
</dbReference>
<keyword evidence="3 7" id="KW-0238">DNA-binding</keyword>
<organism evidence="7 8">
    <name type="scientific">Zhihengliuella alba</name>
    <dbReference type="NCBI Taxonomy" id="547018"/>
    <lineage>
        <taxon>Bacteria</taxon>
        <taxon>Bacillati</taxon>
        <taxon>Actinomycetota</taxon>
        <taxon>Actinomycetes</taxon>
        <taxon>Micrococcales</taxon>
        <taxon>Micrococcaceae</taxon>
        <taxon>Zhihengliuella</taxon>
    </lineage>
</organism>
<gene>
    <name evidence="7" type="ORF">GCM10022377_27280</name>
</gene>
<feature type="domain" description="HTH lacI-type" evidence="6">
    <location>
        <begin position="4"/>
        <end position="58"/>
    </location>
</feature>
<name>A0ABP7E1X3_9MICC</name>
<dbReference type="Pfam" id="PF13377">
    <property type="entry name" value="Peripla_BP_3"/>
    <property type="match status" value="1"/>
</dbReference>
<dbReference type="PANTHER" id="PTHR30146">
    <property type="entry name" value="LACI-RELATED TRANSCRIPTIONAL REPRESSOR"/>
    <property type="match status" value="1"/>
</dbReference>
<evidence type="ECO:0000313" key="8">
    <source>
        <dbReference type="Proteomes" id="UP001501536"/>
    </source>
</evidence>
<dbReference type="InterPro" id="IPR010982">
    <property type="entry name" value="Lambda_DNA-bd_dom_sf"/>
</dbReference>
<dbReference type="Gene3D" id="3.40.50.2300">
    <property type="match status" value="2"/>
</dbReference>
<keyword evidence="2" id="KW-0805">Transcription regulation</keyword>
<dbReference type="PANTHER" id="PTHR30146:SF148">
    <property type="entry name" value="HTH-TYPE TRANSCRIPTIONAL REPRESSOR PURR-RELATED"/>
    <property type="match status" value="1"/>
</dbReference>
<dbReference type="InterPro" id="IPR000843">
    <property type="entry name" value="HTH_LacI"/>
</dbReference>
<feature type="compositionally biased region" description="Low complexity" evidence="5">
    <location>
        <begin position="351"/>
        <end position="371"/>
    </location>
</feature>
<evidence type="ECO:0000256" key="3">
    <source>
        <dbReference type="ARBA" id="ARBA00023125"/>
    </source>
</evidence>
<protein>
    <submittedName>
        <fullName evidence="7">LacI family DNA-binding transcriptional regulator</fullName>
    </submittedName>
</protein>
<dbReference type="Pfam" id="PF00356">
    <property type="entry name" value="LacI"/>
    <property type="match status" value="1"/>
</dbReference>
<dbReference type="SUPFAM" id="SSF53822">
    <property type="entry name" value="Periplasmic binding protein-like I"/>
    <property type="match status" value="1"/>
</dbReference>
<dbReference type="SUPFAM" id="SSF47413">
    <property type="entry name" value="lambda repressor-like DNA-binding domains"/>
    <property type="match status" value="1"/>
</dbReference>
<feature type="region of interest" description="Disordered" evidence="5">
    <location>
        <begin position="347"/>
        <end position="379"/>
    </location>
</feature>
<proteinExistence type="predicted"/>
<evidence type="ECO:0000259" key="6">
    <source>
        <dbReference type="PROSITE" id="PS50932"/>
    </source>
</evidence>
<comment type="caution">
    <text evidence="7">The sequence shown here is derived from an EMBL/GenBank/DDBJ whole genome shotgun (WGS) entry which is preliminary data.</text>
</comment>
<dbReference type="PROSITE" id="PS50932">
    <property type="entry name" value="HTH_LACI_2"/>
    <property type="match status" value="1"/>
</dbReference>
<dbReference type="SMART" id="SM00354">
    <property type="entry name" value="HTH_LACI"/>
    <property type="match status" value="1"/>
</dbReference>
<dbReference type="Proteomes" id="UP001501536">
    <property type="component" value="Unassembled WGS sequence"/>
</dbReference>
<dbReference type="CDD" id="cd01392">
    <property type="entry name" value="HTH_LacI"/>
    <property type="match status" value="1"/>
</dbReference>
<evidence type="ECO:0000256" key="2">
    <source>
        <dbReference type="ARBA" id="ARBA00023015"/>
    </source>
</evidence>
<accession>A0ABP7E1X3</accession>